<reference evidence="10 11" key="1">
    <citation type="submission" date="2024-03" db="EMBL/GenBank/DDBJ databases">
        <title>The Genome Sequence of Enterococcus sp. DIV1094.</title>
        <authorList>
            <consortium name="The Broad Institute Genomics Platform"/>
            <consortium name="The Broad Institute Microbial Omics Core"/>
            <consortium name="The Broad Institute Genomic Center for Infectious Diseases"/>
            <person name="Earl A."/>
            <person name="Manson A."/>
            <person name="Gilmore M."/>
            <person name="Schwartman J."/>
            <person name="Shea T."/>
            <person name="Abouelleil A."/>
            <person name="Cao P."/>
            <person name="Chapman S."/>
            <person name="Cusick C."/>
            <person name="Young S."/>
            <person name="Neafsey D."/>
            <person name="Nusbaum C."/>
            <person name="Birren B."/>
        </authorList>
    </citation>
    <scope>NUCLEOTIDE SEQUENCE [LARGE SCALE GENOMIC DNA]</scope>
    <source>
        <strain evidence="10 11">DIV1094</strain>
    </source>
</reference>
<feature type="transmembrane region" description="Helical" evidence="8">
    <location>
        <begin position="241"/>
        <end position="261"/>
    </location>
</feature>
<dbReference type="PANTHER" id="PTHR23522">
    <property type="entry name" value="BLL5896 PROTEIN"/>
    <property type="match status" value="1"/>
</dbReference>
<gene>
    <name evidence="10" type="ORF">DOK79_001658</name>
</gene>
<keyword evidence="6 8" id="KW-1133">Transmembrane helix</keyword>
<keyword evidence="11" id="KW-1185">Reference proteome</keyword>
<feature type="transmembrane region" description="Helical" evidence="8">
    <location>
        <begin position="12"/>
        <end position="29"/>
    </location>
</feature>
<accession>A0ABZ2SYB1</accession>
<evidence type="ECO:0000256" key="4">
    <source>
        <dbReference type="ARBA" id="ARBA00022519"/>
    </source>
</evidence>
<feature type="transmembrane region" description="Helical" evidence="8">
    <location>
        <begin position="131"/>
        <end position="151"/>
    </location>
</feature>
<keyword evidence="7 8" id="KW-0472">Membrane</keyword>
<dbReference type="Pfam" id="PF12832">
    <property type="entry name" value="MFS_1_like"/>
    <property type="match status" value="1"/>
</dbReference>
<evidence type="ECO:0000256" key="3">
    <source>
        <dbReference type="ARBA" id="ARBA00022475"/>
    </source>
</evidence>
<organism evidence="10 11">
    <name type="scientific">Candidatus Enterococcus mangumiae</name>
    <dbReference type="NCBI Taxonomy" id="2230878"/>
    <lineage>
        <taxon>Bacteria</taxon>
        <taxon>Bacillati</taxon>
        <taxon>Bacillota</taxon>
        <taxon>Bacilli</taxon>
        <taxon>Lactobacillales</taxon>
        <taxon>Enterococcaceae</taxon>
        <taxon>Enterococcus</taxon>
    </lineage>
</organism>
<dbReference type="InterPro" id="IPR036259">
    <property type="entry name" value="MFS_trans_sf"/>
</dbReference>
<keyword evidence="3" id="KW-1003">Cell membrane</keyword>
<evidence type="ECO:0000259" key="9">
    <source>
        <dbReference type="PROSITE" id="PS50850"/>
    </source>
</evidence>
<evidence type="ECO:0000256" key="1">
    <source>
        <dbReference type="ARBA" id="ARBA00004429"/>
    </source>
</evidence>
<dbReference type="InterPro" id="IPR020846">
    <property type="entry name" value="MFS_dom"/>
</dbReference>
<feature type="transmembrane region" description="Helical" evidence="8">
    <location>
        <begin position="157"/>
        <end position="177"/>
    </location>
</feature>
<name>A0ABZ2SYB1_9ENTE</name>
<feature type="domain" description="Major facilitator superfamily (MFS) profile" evidence="9">
    <location>
        <begin position="1"/>
        <end position="386"/>
    </location>
</feature>
<proteinExistence type="predicted"/>
<comment type="subcellular location">
    <subcellularLocation>
        <location evidence="1">Cell inner membrane</location>
        <topology evidence="1">Multi-pass membrane protein</topology>
    </subcellularLocation>
</comment>
<feature type="transmembrane region" description="Helical" evidence="8">
    <location>
        <begin position="363"/>
        <end position="381"/>
    </location>
</feature>
<feature type="transmembrane region" description="Helical" evidence="8">
    <location>
        <begin position="296"/>
        <end position="319"/>
    </location>
</feature>
<dbReference type="Proteomes" id="UP000664360">
    <property type="component" value="Chromosome"/>
</dbReference>
<keyword evidence="2" id="KW-0813">Transport</keyword>
<dbReference type="SUPFAM" id="SSF103473">
    <property type="entry name" value="MFS general substrate transporter"/>
    <property type="match status" value="1"/>
</dbReference>
<dbReference type="Gene3D" id="1.20.1250.20">
    <property type="entry name" value="MFS general substrate transporter like domains"/>
    <property type="match status" value="2"/>
</dbReference>
<evidence type="ECO:0000256" key="2">
    <source>
        <dbReference type="ARBA" id="ARBA00022448"/>
    </source>
</evidence>
<evidence type="ECO:0000256" key="8">
    <source>
        <dbReference type="SAM" id="Phobius"/>
    </source>
</evidence>
<evidence type="ECO:0000256" key="6">
    <source>
        <dbReference type="ARBA" id="ARBA00022989"/>
    </source>
</evidence>
<protein>
    <recommendedName>
        <fullName evidence="9">Major facilitator superfamily (MFS) profile domain-containing protein</fullName>
    </recommendedName>
</protein>
<dbReference type="InterPro" id="IPR024989">
    <property type="entry name" value="MFS_assoc_dom"/>
</dbReference>
<dbReference type="PROSITE" id="PS50850">
    <property type="entry name" value="MFS"/>
    <property type="match status" value="1"/>
</dbReference>
<feature type="transmembrane region" description="Helical" evidence="8">
    <location>
        <begin position="41"/>
        <end position="61"/>
    </location>
</feature>
<feature type="transmembrane region" description="Helical" evidence="8">
    <location>
        <begin position="70"/>
        <end position="88"/>
    </location>
</feature>
<evidence type="ECO:0000313" key="11">
    <source>
        <dbReference type="Proteomes" id="UP000664360"/>
    </source>
</evidence>
<evidence type="ECO:0000313" key="10">
    <source>
        <dbReference type="EMBL" id="WYJ80105.1"/>
    </source>
</evidence>
<feature type="transmembrane region" description="Helical" evidence="8">
    <location>
        <begin position="273"/>
        <end position="290"/>
    </location>
</feature>
<evidence type="ECO:0000256" key="5">
    <source>
        <dbReference type="ARBA" id="ARBA00022692"/>
    </source>
</evidence>
<dbReference type="RefSeq" id="WP_206857734.1">
    <property type="nucleotide sequence ID" value="NZ_CP147250.1"/>
</dbReference>
<dbReference type="EMBL" id="CP147250">
    <property type="protein sequence ID" value="WYJ80105.1"/>
    <property type="molecule type" value="Genomic_DNA"/>
</dbReference>
<sequence>MAVKNKFQAVYFFQYALMALLMTQIVPFLTGQGYDTVQRGWFLASYSVTTIVFQIFIGYYSDRSKQIKKIAMVVSTLFVCFASSFYLLGKDTWLIHFIVLAIAGGLSNTGAVVLDNWVLSQVAVKNEIASIKAIGSLGWSVMSICVPLFIFNNDYQWLVAPFLFFLVIYFCFAKSLPEAQREKNKQKKQEIKEFSLSDMYLLIKNKEFLFYTLLFFLLYLTIVANNTIVIDKLLLMDSGHAFVGSKWSIQAFCEIPAYFLLNRSVTKWKNERLIFISGFFLVLQFLIYTISRTPFLLLVASFMQFFTVPAFTIGSRMIISEITPKNVFSSGQLLSISIYMGISSFISPLLGGVLVQQFSLNRALLFFSMLPVGAFIFYCCYRKYQRNSWTA</sequence>
<feature type="transmembrane region" description="Helical" evidence="8">
    <location>
        <begin position="94"/>
        <end position="119"/>
    </location>
</feature>
<evidence type="ECO:0000256" key="7">
    <source>
        <dbReference type="ARBA" id="ARBA00023136"/>
    </source>
</evidence>
<keyword evidence="5 8" id="KW-0812">Transmembrane</keyword>
<dbReference type="PANTHER" id="PTHR23522:SF10">
    <property type="entry name" value="3-PHENYLPROPIONIC ACID TRANSPORTER-RELATED"/>
    <property type="match status" value="1"/>
</dbReference>
<keyword evidence="4" id="KW-0997">Cell inner membrane</keyword>
<feature type="transmembrane region" description="Helical" evidence="8">
    <location>
        <begin position="208"/>
        <end position="229"/>
    </location>
</feature>
<feature type="transmembrane region" description="Helical" evidence="8">
    <location>
        <begin position="331"/>
        <end position="351"/>
    </location>
</feature>